<protein>
    <submittedName>
        <fullName evidence="4">TetR/AcrR family transcriptional regulator</fullName>
    </submittedName>
</protein>
<dbReference type="PROSITE" id="PS50977">
    <property type="entry name" value="HTH_TETR_2"/>
    <property type="match status" value="1"/>
</dbReference>
<evidence type="ECO:0000313" key="5">
    <source>
        <dbReference type="Proteomes" id="UP001501470"/>
    </source>
</evidence>
<comment type="caution">
    <text evidence="4">The sequence shown here is derived from an EMBL/GenBank/DDBJ whole genome shotgun (WGS) entry which is preliminary data.</text>
</comment>
<dbReference type="Proteomes" id="UP001501470">
    <property type="component" value="Unassembled WGS sequence"/>
</dbReference>
<keyword evidence="1 2" id="KW-0238">DNA-binding</keyword>
<proteinExistence type="predicted"/>
<feature type="domain" description="HTH tetR-type" evidence="3">
    <location>
        <begin position="1"/>
        <end position="61"/>
    </location>
</feature>
<dbReference type="PRINTS" id="PR00455">
    <property type="entry name" value="HTHTETR"/>
</dbReference>
<evidence type="ECO:0000313" key="4">
    <source>
        <dbReference type="EMBL" id="GAA1516846.1"/>
    </source>
</evidence>
<name>A0ABN2ADH2_9ACTN</name>
<feature type="DNA-binding region" description="H-T-H motif" evidence="2">
    <location>
        <begin position="24"/>
        <end position="43"/>
    </location>
</feature>
<dbReference type="Gene3D" id="1.10.357.10">
    <property type="entry name" value="Tetracycline Repressor, domain 2"/>
    <property type="match status" value="1"/>
</dbReference>
<gene>
    <name evidence="4" type="ORF">GCM10009827_034580</name>
</gene>
<dbReference type="PANTHER" id="PTHR30055">
    <property type="entry name" value="HTH-TYPE TRANSCRIPTIONAL REGULATOR RUTR"/>
    <property type="match status" value="1"/>
</dbReference>
<reference evidence="4 5" key="1">
    <citation type="journal article" date="2019" name="Int. J. Syst. Evol. Microbiol.">
        <title>The Global Catalogue of Microorganisms (GCM) 10K type strain sequencing project: providing services to taxonomists for standard genome sequencing and annotation.</title>
        <authorList>
            <consortium name="The Broad Institute Genomics Platform"/>
            <consortium name="The Broad Institute Genome Sequencing Center for Infectious Disease"/>
            <person name="Wu L."/>
            <person name="Ma J."/>
        </authorList>
    </citation>
    <scope>NUCLEOTIDE SEQUENCE [LARGE SCALE GENOMIC DNA]</scope>
    <source>
        <strain evidence="4 5">JCM 15933</strain>
    </source>
</reference>
<sequence length="192" mass="19828">MGNKEKLLEGALACLLDKGYARTTARDVASAAGVSLAAIGYHFGTTDALLNAALDQALEAWGAALEEALRGAADGPDDDPAARFEAVWARIIASVEAQPALWKLQFEVVAQLAVLPELHERWQHSLAAAQEGLAALFGGSPGTGAFYQALLTGVVVQHLVAPGRGVDGAQLAAAVLEVAAHLRGGEDAAERV</sequence>
<dbReference type="InterPro" id="IPR001647">
    <property type="entry name" value="HTH_TetR"/>
</dbReference>
<evidence type="ECO:0000259" key="3">
    <source>
        <dbReference type="PROSITE" id="PS50977"/>
    </source>
</evidence>
<dbReference type="SUPFAM" id="SSF46689">
    <property type="entry name" value="Homeodomain-like"/>
    <property type="match status" value="1"/>
</dbReference>
<organism evidence="4 5">
    <name type="scientific">Dactylosporangium maewongense</name>
    <dbReference type="NCBI Taxonomy" id="634393"/>
    <lineage>
        <taxon>Bacteria</taxon>
        <taxon>Bacillati</taxon>
        <taxon>Actinomycetota</taxon>
        <taxon>Actinomycetes</taxon>
        <taxon>Micromonosporales</taxon>
        <taxon>Micromonosporaceae</taxon>
        <taxon>Dactylosporangium</taxon>
    </lineage>
</organism>
<dbReference type="InterPro" id="IPR009057">
    <property type="entry name" value="Homeodomain-like_sf"/>
</dbReference>
<dbReference type="EMBL" id="BAAAQD010000006">
    <property type="protein sequence ID" value="GAA1516846.1"/>
    <property type="molecule type" value="Genomic_DNA"/>
</dbReference>
<dbReference type="RefSeq" id="WP_344502947.1">
    <property type="nucleotide sequence ID" value="NZ_BAAAQD010000006.1"/>
</dbReference>
<evidence type="ECO:0000256" key="1">
    <source>
        <dbReference type="ARBA" id="ARBA00023125"/>
    </source>
</evidence>
<accession>A0ABN2ADH2</accession>
<dbReference type="PANTHER" id="PTHR30055:SF219">
    <property type="entry name" value="TRANSCRIPTIONAL REGULATORY PROTEIN"/>
    <property type="match status" value="1"/>
</dbReference>
<dbReference type="Pfam" id="PF00440">
    <property type="entry name" value="TetR_N"/>
    <property type="match status" value="1"/>
</dbReference>
<dbReference type="InterPro" id="IPR050109">
    <property type="entry name" value="HTH-type_TetR-like_transc_reg"/>
</dbReference>
<evidence type="ECO:0000256" key="2">
    <source>
        <dbReference type="PROSITE-ProRule" id="PRU00335"/>
    </source>
</evidence>
<keyword evidence="5" id="KW-1185">Reference proteome</keyword>